<keyword evidence="2" id="KW-1185">Reference proteome</keyword>
<dbReference type="Proteomes" id="UP000029981">
    <property type="component" value="Chromosome 3"/>
</dbReference>
<proteinExistence type="predicted"/>
<dbReference type="AlphaFoldDB" id="A0A0A0L8T0"/>
<dbReference type="EMBL" id="CM002924">
    <property type="protein sequence ID" value="KGN57409.1"/>
    <property type="molecule type" value="Genomic_DNA"/>
</dbReference>
<reference evidence="1 2" key="2">
    <citation type="journal article" date="2009" name="PLoS ONE">
        <title>An integrated genetic and cytogenetic map of the cucumber genome.</title>
        <authorList>
            <person name="Ren Y."/>
            <person name="Zhang Z."/>
            <person name="Liu J."/>
            <person name="Staub J.E."/>
            <person name="Han Y."/>
            <person name="Cheng Z."/>
            <person name="Li X."/>
            <person name="Lu J."/>
            <person name="Miao H."/>
            <person name="Kang H."/>
            <person name="Xie B."/>
            <person name="Gu X."/>
            <person name="Wang X."/>
            <person name="Du Y."/>
            <person name="Jin W."/>
            <person name="Huang S."/>
        </authorList>
    </citation>
    <scope>NUCLEOTIDE SEQUENCE [LARGE SCALE GENOMIC DNA]</scope>
    <source>
        <strain evidence="2">cv. 9930</strain>
    </source>
</reference>
<accession>A0A0A0L8T0</accession>
<protein>
    <submittedName>
        <fullName evidence="1">Uncharacterized protein</fullName>
    </submittedName>
</protein>
<name>A0A0A0L8T0_CUCSA</name>
<organism evidence="1 2">
    <name type="scientific">Cucumis sativus</name>
    <name type="common">Cucumber</name>
    <dbReference type="NCBI Taxonomy" id="3659"/>
    <lineage>
        <taxon>Eukaryota</taxon>
        <taxon>Viridiplantae</taxon>
        <taxon>Streptophyta</taxon>
        <taxon>Embryophyta</taxon>
        <taxon>Tracheophyta</taxon>
        <taxon>Spermatophyta</taxon>
        <taxon>Magnoliopsida</taxon>
        <taxon>eudicotyledons</taxon>
        <taxon>Gunneridae</taxon>
        <taxon>Pentapetalae</taxon>
        <taxon>rosids</taxon>
        <taxon>fabids</taxon>
        <taxon>Cucurbitales</taxon>
        <taxon>Cucurbitaceae</taxon>
        <taxon>Benincaseae</taxon>
        <taxon>Cucumis</taxon>
    </lineage>
</organism>
<dbReference type="Gramene" id="KGN57409">
    <property type="protein sequence ID" value="KGN57409"/>
    <property type="gene ID" value="Csa_3G183915"/>
</dbReference>
<evidence type="ECO:0000313" key="1">
    <source>
        <dbReference type="EMBL" id="KGN57409.1"/>
    </source>
</evidence>
<gene>
    <name evidence="1" type="ORF">Csa_3G183915</name>
</gene>
<reference evidence="1 2" key="3">
    <citation type="journal article" date="2010" name="BMC Genomics">
        <title>Transcriptome sequencing and comparative analysis of cucumber flowers with different sex types.</title>
        <authorList>
            <person name="Guo S."/>
            <person name="Zheng Y."/>
            <person name="Joung J.G."/>
            <person name="Liu S."/>
            <person name="Zhang Z."/>
            <person name="Crasta O.R."/>
            <person name="Sobral B.W."/>
            <person name="Xu Y."/>
            <person name="Huang S."/>
            <person name="Fei Z."/>
        </authorList>
    </citation>
    <scope>NUCLEOTIDE SEQUENCE [LARGE SCALE GENOMIC DNA]</scope>
    <source>
        <strain evidence="2">cv. 9930</strain>
    </source>
</reference>
<reference evidence="1 2" key="1">
    <citation type="journal article" date="2009" name="Nat. Genet.">
        <title>The genome of the cucumber, Cucumis sativus L.</title>
        <authorList>
            <person name="Huang S."/>
            <person name="Li R."/>
            <person name="Zhang Z."/>
            <person name="Li L."/>
            <person name="Gu X."/>
            <person name="Fan W."/>
            <person name="Lucas W.J."/>
            <person name="Wang X."/>
            <person name="Xie B."/>
            <person name="Ni P."/>
            <person name="Ren Y."/>
            <person name="Zhu H."/>
            <person name="Li J."/>
            <person name="Lin K."/>
            <person name="Jin W."/>
            <person name="Fei Z."/>
            <person name="Li G."/>
            <person name="Staub J."/>
            <person name="Kilian A."/>
            <person name="van der Vossen E.A."/>
            <person name="Wu Y."/>
            <person name="Guo J."/>
            <person name="He J."/>
            <person name="Jia Z."/>
            <person name="Ren Y."/>
            <person name="Tian G."/>
            <person name="Lu Y."/>
            <person name="Ruan J."/>
            <person name="Qian W."/>
            <person name="Wang M."/>
            <person name="Huang Q."/>
            <person name="Li B."/>
            <person name="Xuan Z."/>
            <person name="Cao J."/>
            <person name="Asan"/>
            <person name="Wu Z."/>
            <person name="Zhang J."/>
            <person name="Cai Q."/>
            <person name="Bai Y."/>
            <person name="Zhao B."/>
            <person name="Han Y."/>
            <person name="Li Y."/>
            <person name="Li X."/>
            <person name="Wang S."/>
            <person name="Shi Q."/>
            <person name="Liu S."/>
            <person name="Cho W.K."/>
            <person name="Kim J.Y."/>
            <person name="Xu Y."/>
            <person name="Heller-Uszynska K."/>
            <person name="Miao H."/>
            <person name="Cheng Z."/>
            <person name="Zhang S."/>
            <person name="Wu J."/>
            <person name="Yang Y."/>
            <person name="Kang H."/>
            <person name="Li M."/>
            <person name="Liang H."/>
            <person name="Ren X."/>
            <person name="Shi Z."/>
            <person name="Wen M."/>
            <person name="Jian M."/>
            <person name="Yang H."/>
            <person name="Zhang G."/>
            <person name="Yang Z."/>
            <person name="Chen R."/>
            <person name="Liu S."/>
            <person name="Li J."/>
            <person name="Ma L."/>
            <person name="Liu H."/>
            <person name="Zhou Y."/>
            <person name="Zhao J."/>
            <person name="Fang X."/>
            <person name="Li G."/>
            <person name="Fang L."/>
            <person name="Li Y."/>
            <person name="Liu D."/>
            <person name="Zheng H."/>
            <person name="Zhang Y."/>
            <person name="Qin N."/>
            <person name="Li Z."/>
            <person name="Yang G."/>
            <person name="Yang S."/>
            <person name="Bolund L."/>
            <person name="Kristiansen K."/>
            <person name="Zheng H."/>
            <person name="Li S."/>
            <person name="Zhang X."/>
            <person name="Yang H."/>
            <person name="Wang J."/>
            <person name="Sun R."/>
            <person name="Zhang B."/>
            <person name="Jiang S."/>
            <person name="Wang J."/>
            <person name="Du Y."/>
            <person name="Li S."/>
        </authorList>
    </citation>
    <scope>NUCLEOTIDE SEQUENCE [LARGE SCALE GENOMIC DNA]</scope>
    <source>
        <strain evidence="2">cv. 9930</strain>
    </source>
</reference>
<sequence>MGTPAHPSWAQAPPSRNEACENSLWAEKPYVSNLGLEDPFPICKFGRKSPATAPSRSPPCLPFISRCHFSNSQN</sequence>
<reference evidence="1 2" key="4">
    <citation type="journal article" date="2011" name="BMC Genomics">
        <title>RNA-Seq improves annotation of protein-coding genes in the cucumber genome.</title>
        <authorList>
            <person name="Li Z."/>
            <person name="Zhang Z."/>
            <person name="Yan P."/>
            <person name="Huang S."/>
            <person name="Fei Z."/>
            <person name="Lin K."/>
        </authorList>
    </citation>
    <scope>NUCLEOTIDE SEQUENCE [LARGE SCALE GENOMIC DNA]</scope>
    <source>
        <strain evidence="2">cv. 9930</strain>
    </source>
</reference>
<evidence type="ECO:0000313" key="2">
    <source>
        <dbReference type="Proteomes" id="UP000029981"/>
    </source>
</evidence>